<dbReference type="PANTHER" id="PTHR31143">
    <property type="match status" value="1"/>
</dbReference>
<dbReference type="InterPro" id="IPR000182">
    <property type="entry name" value="GNAT_dom"/>
</dbReference>
<dbReference type="PANTHER" id="PTHR31143:SF2">
    <property type="entry name" value="FR47-LIKE DOMAIN-CONTAINING PROTEIN-RELATED"/>
    <property type="match status" value="1"/>
</dbReference>
<dbReference type="Proteomes" id="UP000184465">
    <property type="component" value="Unassembled WGS sequence"/>
</dbReference>
<dbReference type="STRING" id="1121301.SAMN02745912_01330"/>
<dbReference type="Gene3D" id="3.40.630.30">
    <property type="match status" value="1"/>
</dbReference>
<sequence>MEDFKLLRNKDMDLVMCYLEKRHFESTFIIDSIEKYGLENNMLYKKNGDYYGYFRDGKLMGIFSFNNMGSFTCYYDDDKVLNKVVLLKAVKKYKPKYIFGIERIIKPLWTRLEKTFKFYKYDECSYMILNKNNFKSFSTDKKIINAKNYDFSKSIDFLIEVEKAFERNPKTINELKNSVYERIGDEEYLYLLDKGEIVAQAVIKTTTSRINQIEGVYTLPKHRGNGYAKAIVSKLCQNIIDKKKIPALIVSKKNDAAIQTYRKIGFENYDDYIVSEVQSN</sequence>
<dbReference type="OrthoDB" id="248489at2"/>
<organism evidence="2 3">
    <name type="scientific">Paramaledivibacter caminithermalis (strain DSM 15212 / CIP 107654 / DViRD3)</name>
    <name type="common">Clostridium caminithermale</name>
    <dbReference type="NCBI Taxonomy" id="1121301"/>
    <lineage>
        <taxon>Bacteria</taxon>
        <taxon>Bacillati</taxon>
        <taxon>Bacillota</taxon>
        <taxon>Clostridia</taxon>
        <taxon>Peptostreptococcales</taxon>
        <taxon>Caminicellaceae</taxon>
        <taxon>Paramaledivibacter</taxon>
    </lineage>
</organism>
<dbReference type="AlphaFoldDB" id="A0A1M6MN79"/>
<dbReference type="CDD" id="cd04301">
    <property type="entry name" value="NAT_SF"/>
    <property type="match status" value="1"/>
</dbReference>
<accession>A0A1M6MN79</accession>
<dbReference type="Pfam" id="PF08445">
    <property type="entry name" value="FR47"/>
    <property type="match status" value="1"/>
</dbReference>
<evidence type="ECO:0000313" key="3">
    <source>
        <dbReference type="Proteomes" id="UP000184465"/>
    </source>
</evidence>
<keyword evidence="3" id="KW-1185">Reference proteome</keyword>
<reference evidence="2 3" key="1">
    <citation type="submission" date="2016-11" db="EMBL/GenBank/DDBJ databases">
        <authorList>
            <person name="Jaros S."/>
            <person name="Januszkiewicz K."/>
            <person name="Wedrychowicz H."/>
        </authorList>
    </citation>
    <scope>NUCLEOTIDE SEQUENCE [LARGE SCALE GENOMIC DNA]</scope>
    <source>
        <strain evidence="2 3">DSM 15212</strain>
    </source>
</reference>
<dbReference type="GO" id="GO:0016747">
    <property type="term" value="F:acyltransferase activity, transferring groups other than amino-acyl groups"/>
    <property type="evidence" value="ECO:0007669"/>
    <property type="project" value="InterPro"/>
</dbReference>
<evidence type="ECO:0000259" key="1">
    <source>
        <dbReference type="PROSITE" id="PS51186"/>
    </source>
</evidence>
<dbReference type="InterPro" id="IPR016181">
    <property type="entry name" value="Acyl_CoA_acyltransferase"/>
</dbReference>
<dbReference type="EMBL" id="FRAG01000011">
    <property type="protein sequence ID" value="SHJ84830.1"/>
    <property type="molecule type" value="Genomic_DNA"/>
</dbReference>
<dbReference type="InterPro" id="IPR013653">
    <property type="entry name" value="GCN5-like_dom"/>
</dbReference>
<dbReference type="PROSITE" id="PS51186">
    <property type="entry name" value="GNAT"/>
    <property type="match status" value="1"/>
</dbReference>
<evidence type="ECO:0000313" key="2">
    <source>
        <dbReference type="EMBL" id="SHJ84830.1"/>
    </source>
</evidence>
<proteinExistence type="predicted"/>
<dbReference type="SUPFAM" id="SSF55729">
    <property type="entry name" value="Acyl-CoA N-acyltransferases (Nat)"/>
    <property type="match status" value="1"/>
</dbReference>
<protein>
    <recommendedName>
        <fullName evidence="1">N-acetyltransferase domain-containing protein</fullName>
    </recommendedName>
</protein>
<feature type="domain" description="N-acetyltransferase" evidence="1">
    <location>
        <begin position="144"/>
        <end position="280"/>
    </location>
</feature>
<dbReference type="InterPro" id="IPR027365">
    <property type="entry name" value="GNAT_acetyltra_YdfB-like"/>
</dbReference>
<dbReference type="RefSeq" id="WP_073148186.1">
    <property type="nucleotide sequence ID" value="NZ_FRAG01000011.1"/>
</dbReference>
<gene>
    <name evidence="2" type="ORF">SAMN02745912_01330</name>
</gene>
<name>A0A1M6MN79_PARC5</name>